<dbReference type="PANTHER" id="PTHR43353:SF5">
    <property type="entry name" value="SUCCINATE-SEMIALDEHYDE DEHYDROGENASE, MITOCHONDRIAL"/>
    <property type="match status" value="1"/>
</dbReference>
<dbReference type="InterPro" id="IPR016162">
    <property type="entry name" value="Ald_DH_N"/>
</dbReference>
<keyword evidence="2" id="KW-0560">Oxidoreductase</keyword>
<dbReference type="FunFam" id="3.40.309.10:FF:000009">
    <property type="entry name" value="Aldehyde dehydrogenase A"/>
    <property type="match status" value="1"/>
</dbReference>
<reference evidence="4" key="1">
    <citation type="submission" date="2016-01" db="EMBL/GenBank/DDBJ databases">
        <authorList>
            <person name="Peeters C."/>
        </authorList>
    </citation>
    <scope>NUCLEOTIDE SEQUENCE</scope>
    <source>
        <strain evidence="4">LMG 29321</strain>
    </source>
</reference>
<dbReference type="Gene3D" id="3.40.309.10">
    <property type="entry name" value="Aldehyde Dehydrogenase, Chain A, domain 2"/>
    <property type="match status" value="1"/>
</dbReference>
<sequence length="478" mass="50586">MSMAIDYPKVQMLIGGQWRDAPGRPVISPADETAIGSVPNATPRDLDDALAAAQSGLQVWKRTSPARRAEIILRATELLRERVESIAPVIAMEQGKTLAQARAEVLRSCDLMAWDANEGKRLYGRVIPAEPGMRHTVIREPLGVIAAFTPWNFPMSSPARKIGGALASGCAIVLKPAEETPAGAVMLATALMDAGLPPGVLNLVYGDPAQISEHLISNPVVRGITFTGSTPVGKHLAGLAARFMKPAIMELGGHAPVIVCDDIDIDSVALTCVKGKLNNAGQVCVAPTRYFVHRAVYDAFVDAFGRHGKAIRVGHPLEAGSDIGPLTSRRRLEAIEALVQDAVDAGARLMCGGKRLPGAGYLFPFTILADVPDAARIMHEEPFGPVCVVSPFDSLDEAIAKANALPFGLAGYAFTRGAATAYRLGQEMEVGNLAINHFVSAVSETPFGGVKESGYGREGGVEGLECYTTVKSISHLIV</sequence>
<dbReference type="InterPro" id="IPR015590">
    <property type="entry name" value="Aldehyde_DH_dom"/>
</dbReference>
<protein>
    <submittedName>
        <fullName evidence="4">Succinate semialdehyde dehydrogenase</fullName>
    </submittedName>
</protein>
<dbReference type="InterPro" id="IPR016161">
    <property type="entry name" value="Ald_DH/histidinol_DH"/>
</dbReference>
<dbReference type="PANTHER" id="PTHR43353">
    <property type="entry name" value="SUCCINATE-SEMIALDEHYDE DEHYDROGENASE, MITOCHONDRIAL"/>
    <property type="match status" value="1"/>
</dbReference>
<feature type="domain" description="Aldehyde dehydrogenase" evidence="3">
    <location>
        <begin position="24"/>
        <end position="473"/>
    </location>
</feature>
<evidence type="ECO:0000256" key="2">
    <source>
        <dbReference type="ARBA" id="ARBA00023002"/>
    </source>
</evidence>
<dbReference type="Pfam" id="PF00171">
    <property type="entry name" value="Aldedh"/>
    <property type="match status" value="1"/>
</dbReference>
<dbReference type="InterPro" id="IPR016160">
    <property type="entry name" value="Ald_DH_CS_CYS"/>
</dbReference>
<gene>
    <name evidence="4" type="ORF">AWB78_04114</name>
</gene>
<dbReference type="InterPro" id="IPR016163">
    <property type="entry name" value="Ald_DH_C"/>
</dbReference>
<name>A0A158CLZ4_9BURK</name>
<comment type="caution">
    <text evidence="4">The sequence shown here is derived from an EMBL/GenBank/DDBJ whole genome shotgun (WGS) entry which is preliminary data.</text>
</comment>
<dbReference type="GO" id="GO:0016620">
    <property type="term" value="F:oxidoreductase activity, acting on the aldehyde or oxo group of donors, NAD or NADP as acceptor"/>
    <property type="evidence" value="ECO:0007669"/>
    <property type="project" value="InterPro"/>
</dbReference>
<dbReference type="Proteomes" id="UP000071859">
    <property type="component" value="Unassembled WGS sequence"/>
</dbReference>
<dbReference type="AlphaFoldDB" id="A0A158CLZ4"/>
<organism evidence="4 5">
    <name type="scientific">Caballeronia calidae</name>
    <dbReference type="NCBI Taxonomy" id="1777139"/>
    <lineage>
        <taxon>Bacteria</taxon>
        <taxon>Pseudomonadati</taxon>
        <taxon>Pseudomonadota</taxon>
        <taxon>Betaproteobacteria</taxon>
        <taxon>Burkholderiales</taxon>
        <taxon>Burkholderiaceae</taxon>
        <taxon>Caballeronia</taxon>
    </lineage>
</organism>
<accession>A0A158CLZ4</accession>
<dbReference type="EMBL" id="FCOX02000021">
    <property type="protein sequence ID" value="SAK83289.1"/>
    <property type="molecule type" value="Genomic_DNA"/>
</dbReference>
<dbReference type="SUPFAM" id="SSF53720">
    <property type="entry name" value="ALDH-like"/>
    <property type="match status" value="1"/>
</dbReference>
<dbReference type="CDD" id="cd07103">
    <property type="entry name" value="ALDH_F5_SSADH_GabD"/>
    <property type="match status" value="1"/>
</dbReference>
<evidence type="ECO:0000313" key="4">
    <source>
        <dbReference type="EMBL" id="SAK83289.1"/>
    </source>
</evidence>
<keyword evidence="5" id="KW-1185">Reference proteome</keyword>
<evidence type="ECO:0000256" key="1">
    <source>
        <dbReference type="ARBA" id="ARBA00009986"/>
    </source>
</evidence>
<evidence type="ECO:0000313" key="5">
    <source>
        <dbReference type="Proteomes" id="UP000071859"/>
    </source>
</evidence>
<dbReference type="PROSITE" id="PS00070">
    <property type="entry name" value="ALDEHYDE_DEHYDR_CYS"/>
    <property type="match status" value="1"/>
</dbReference>
<evidence type="ECO:0000259" key="3">
    <source>
        <dbReference type="Pfam" id="PF00171"/>
    </source>
</evidence>
<dbReference type="InterPro" id="IPR050740">
    <property type="entry name" value="Aldehyde_DH_Superfamily"/>
</dbReference>
<comment type="similarity">
    <text evidence="1">Belongs to the aldehyde dehydrogenase family.</text>
</comment>
<dbReference type="RefSeq" id="WP_232477759.1">
    <property type="nucleotide sequence ID" value="NZ_FCOX02000021.1"/>
</dbReference>
<proteinExistence type="inferred from homology"/>
<dbReference type="Gene3D" id="3.40.605.10">
    <property type="entry name" value="Aldehyde Dehydrogenase, Chain A, domain 1"/>
    <property type="match status" value="1"/>
</dbReference>
<dbReference type="FunFam" id="3.40.605.10:FF:000007">
    <property type="entry name" value="NAD/NADP-dependent betaine aldehyde dehydrogenase"/>
    <property type="match status" value="1"/>
</dbReference>